<evidence type="ECO:0000256" key="1">
    <source>
        <dbReference type="ARBA" id="ARBA00022553"/>
    </source>
</evidence>
<dbReference type="Gene3D" id="3.40.50.2300">
    <property type="match status" value="1"/>
</dbReference>
<dbReference type="SUPFAM" id="SSF46894">
    <property type="entry name" value="C-terminal effector domain of the bipartite response regulators"/>
    <property type="match status" value="1"/>
</dbReference>
<feature type="modified residue" description="4-aspartylphosphate" evidence="3">
    <location>
        <position position="55"/>
    </location>
</feature>
<dbReference type="InterPro" id="IPR001789">
    <property type="entry name" value="Sig_transdc_resp-reg_receiver"/>
</dbReference>
<evidence type="ECO:0000259" key="5">
    <source>
        <dbReference type="PROSITE" id="PS50110"/>
    </source>
</evidence>
<dbReference type="SMART" id="SM00448">
    <property type="entry name" value="REC"/>
    <property type="match status" value="1"/>
</dbReference>
<reference evidence="6" key="1">
    <citation type="submission" date="2023-09" db="EMBL/GenBank/DDBJ databases">
        <title>Flavobacterium sp. 20NA77.7 isolated from freshwater.</title>
        <authorList>
            <person name="Le V."/>
            <person name="Ko S.-R."/>
            <person name="Ahn C.-Y."/>
            <person name="Oh H.-M."/>
        </authorList>
    </citation>
    <scope>NUCLEOTIDE SEQUENCE</scope>
    <source>
        <strain evidence="6">20NA77.7</strain>
    </source>
</reference>
<name>A0ABY9R816_9FLAO</name>
<protein>
    <submittedName>
        <fullName evidence="6">Response regulator transcription factor</fullName>
    </submittedName>
</protein>
<dbReference type="Proteomes" id="UP001180481">
    <property type="component" value="Chromosome"/>
</dbReference>
<feature type="domain" description="HTH luxR-type" evidence="4">
    <location>
        <begin position="140"/>
        <end position="205"/>
    </location>
</feature>
<evidence type="ECO:0000313" key="7">
    <source>
        <dbReference type="Proteomes" id="UP001180481"/>
    </source>
</evidence>
<dbReference type="RefSeq" id="WP_309531363.1">
    <property type="nucleotide sequence ID" value="NZ_CP133721.1"/>
</dbReference>
<keyword evidence="1 3" id="KW-0597">Phosphoprotein</keyword>
<dbReference type="CDD" id="cd06170">
    <property type="entry name" value="LuxR_C_like"/>
    <property type="match status" value="1"/>
</dbReference>
<dbReference type="Pfam" id="PF00196">
    <property type="entry name" value="GerE"/>
    <property type="match status" value="1"/>
</dbReference>
<keyword evidence="7" id="KW-1185">Reference proteome</keyword>
<keyword evidence="2" id="KW-0238">DNA-binding</keyword>
<feature type="domain" description="Response regulatory" evidence="5">
    <location>
        <begin position="4"/>
        <end position="120"/>
    </location>
</feature>
<accession>A0ABY9R816</accession>
<dbReference type="PROSITE" id="PS50043">
    <property type="entry name" value="HTH_LUXR_2"/>
    <property type="match status" value="1"/>
</dbReference>
<dbReference type="InterPro" id="IPR016032">
    <property type="entry name" value="Sig_transdc_resp-reg_C-effctor"/>
</dbReference>
<dbReference type="InterPro" id="IPR039420">
    <property type="entry name" value="WalR-like"/>
</dbReference>
<evidence type="ECO:0000256" key="2">
    <source>
        <dbReference type="ARBA" id="ARBA00023125"/>
    </source>
</evidence>
<dbReference type="PROSITE" id="PS00622">
    <property type="entry name" value="HTH_LUXR_1"/>
    <property type="match status" value="1"/>
</dbReference>
<dbReference type="Pfam" id="PF00072">
    <property type="entry name" value="Response_reg"/>
    <property type="match status" value="1"/>
</dbReference>
<evidence type="ECO:0000313" key="6">
    <source>
        <dbReference type="EMBL" id="WMW76978.1"/>
    </source>
</evidence>
<dbReference type="PRINTS" id="PR00038">
    <property type="entry name" value="HTHLUXR"/>
</dbReference>
<dbReference type="CDD" id="cd17535">
    <property type="entry name" value="REC_NarL-like"/>
    <property type="match status" value="1"/>
</dbReference>
<organism evidence="6 7">
    <name type="scientific">Flavobacterium nakdongensis</name>
    <dbReference type="NCBI Taxonomy" id="3073563"/>
    <lineage>
        <taxon>Bacteria</taxon>
        <taxon>Pseudomonadati</taxon>
        <taxon>Bacteroidota</taxon>
        <taxon>Flavobacteriia</taxon>
        <taxon>Flavobacteriales</taxon>
        <taxon>Flavobacteriaceae</taxon>
        <taxon>Flavobacterium</taxon>
    </lineage>
</organism>
<evidence type="ECO:0000259" key="4">
    <source>
        <dbReference type="PROSITE" id="PS50043"/>
    </source>
</evidence>
<dbReference type="InterPro" id="IPR011006">
    <property type="entry name" value="CheY-like_superfamily"/>
</dbReference>
<dbReference type="PROSITE" id="PS50110">
    <property type="entry name" value="RESPONSE_REGULATORY"/>
    <property type="match status" value="1"/>
</dbReference>
<dbReference type="PANTHER" id="PTHR43214:SF43">
    <property type="entry name" value="TWO-COMPONENT RESPONSE REGULATOR"/>
    <property type="match status" value="1"/>
</dbReference>
<dbReference type="SMART" id="SM00421">
    <property type="entry name" value="HTH_LUXR"/>
    <property type="match status" value="1"/>
</dbReference>
<dbReference type="SUPFAM" id="SSF52172">
    <property type="entry name" value="CheY-like"/>
    <property type="match status" value="1"/>
</dbReference>
<dbReference type="PANTHER" id="PTHR43214">
    <property type="entry name" value="TWO-COMPONENT RESPONSE REGULATOR"/>
    <property type="match status" value="1"/>
</dbReference>
<sequence>MQIRIFIYDDSAERRDSLKALLHLNTNIKVVGEAMNCMNVIDEMDYFYPDVVLMDINMPEVDGIEGLKQIKFKHPEVKVLIQTAYDDSDKIFTSIKNGASGYILKNDSPQRILQAIEEVYQGGASMNPAIAQKVLDFFIPVESENCLSPKENEVLALLAEGLSYKMVASKLDISYTTVNTHTKHIYEKLHISSLGEAIAYYYKKIKI</sequence>
<evidence type="ECO:0000256" key="3">
    <source>
        <dbReference type="PROSITE-ProRule" id="PRU00169"/>
    </source>
</evidence>
<dbReference type="InterPro" id="IPR058245">
    <property type="entry name" value="NreC/VraR/RcsB-like_REC"/>
</dbReference>
<proteinExistence type="predicted"/>
<dbReference type="InterPro" id="IPR000792">
    <property type="entry name" value="Tscrpt_reg_LuxR_C"/>
</dbReference>
<dbReference type="EMBL" id="CP133721">
    <property type="protein sequence ID" value="WMW76978.1"/>
    <property type="molecule type" value="Genomic_DNA"/>
</dbReference>
<gene>
    <name evidence="6" type="ORF">RF683_05620</name>
</gene>